<dbReference type="EMBL" id="CP001047">
    <property type="protein sequence ID" value="ACF07393.1"/>
    <property type="molecule type" value="Genomic_DNA"/>
</dbReference>
<reference evidence="1 2" key="1">
    <citation type="journal article" date="2008" name="Infect. Immun.">
        <title>Genome of Mycoplasma arthritidis.</title>
        <authorList>
            <person name="Dybvig K."/>
            <person name="Zuhua C."/>
            <person name="Lao P."/>
            <person name="Jordan D.S."/>
            <person name="French C.T."/>
            <person name="Tu A.H."/>
            <person name="Loraine A.E."/>
        </authorList>
    </citation>
    <scope>NUCLEOTIDE SEQUENCE [LARGE SCALE GENOMIC DNA]</scope>
    <source>
        <strain evidence="1 2">158L3-1</strain>
    </source>
</reference>
<dbReference type="AlphaFoldDB" id="B3PMZ1"/>
<evidence type="ECO:0000313" key="2">
    <source>
        <dbReference type="Proteomes" id="UP000008812"/>
    </source>
</evidence>
<name>B3PMZ1_META1</name>
<evidence type="ECO:0000313" key="1">
    <source>
        <dbReference type="EMBL" id="ACF07393.1"/>
    </source>
</evidence>
<keyword evidence="2" id="KW-1185">Reference proteome</keyword>
<organism evidence="1 2">
    <name type="scientific">Metamycoplasma arthritidis (strain 158L3-1)</name>
    <name type="common">Mycoplasma arthritidis</name>
    <dbReference type="NCBI Taxonomy" id="243272"/>
    <lineage>
        <taxon>Bacteria</taxon>
        <taxon>Bacillati</taxon>
        <taxon>Mycoplasmatota</taxon>
        <taxon>Mycoplasmoidales</taxon>
        <taxon>Metamycoplasmataceae</taxon>
        <taxon>Metamycoplasma</taxon>
    </lineage>
</organism>
<protein>
    <submittedName>
        <fullName evidence="1">Uncharacterized protein</fullName>
    </submittedName>
</protein>
<gene>
    <name evidence="1" type="ordered locus">MARTH_orf600</name>
</gene>
<proteinExistence type="predicted"/>
<dbReference type="STRING" id="243272.MARTH_orf600"/>
<dbReference type="Proteomes" id="UP000008812">
    <property type="component" value="Chromosome"/>
</dbReference>
<dbReference type="HOGENOM" id="CLU_1076967_0_0_14"/>
<sequence>MMIIRTNPECENPNFKGIVTIATSDSDAFLRELYLWEINNNDNAAFSIEHKDIYLKDCFIFSQLTKSYELFNLSAKNFLTKRIYDDELWDDSKVINFSVLEKICENINENIEEDFLRIESDFNKMLKTFFKVNETSLLTRDLFFKWLENYDEVGQKVVILKNLPWVKIEDLVQYLDKFVFIILTDNFFDNCIRFEALETCAFWEKGRLVLVHSLNVIINWIEKKINKNIDLQEEIKNIFNSTFDGEKLFFNLKSEVFS</sequence>
<accession>B3PMZ1</accession>
<dbReference type="eggNOG" id="ENOG5031YQ1">
    <property type="taxonomic scope" value="Bacteria"/>
</dbReference>
<dbReference type="RefSeq" id="WP_012498350.1">
    <property type="nucleotide sequence ID" value="NC_011025.1"/>
</dbReference>
<dbReference type="KEGG" id="mat:MARTH_orf600"/>